<sequence>MSKFTWKDEYKTGHEIIDEQHRNLFQLANQLADVSDQDEITRLLMLFYQHVREHFQYEEQYMKQTGFSDYAAHVESHNKMLDRLIDISKKVQTKQWAISEIQSFVDSWVLVHILEEDMKFVRELKAGKA</sequence>
<comment type="similarity">
    <text evidence="1">Belongs to the hemerythrin family.</text>
</comment>
<keyword evidence="4" id="KW-0408">Iron</keyword>
<evidence type="ECO:0000256" key="2">
    <source>
        <dbReference type="ARBA" id="ARBA00022621"/>
    </source>
</evidence>
<evidence type="ECO:0000313" key="7">
    <source>
        <dbReference type="Proteomes" id="UP001524499"/>
    </source>
</evidence>
<evidence type="ECO:0000313" key="6">
    <source>
        <dbReference type="EMBL" id="MCQ8104799.1"/>
    </source>
</evidence>
<dbReference type="NCBIfam" id="NF033749">
    <property type="entry name" value="bact_hemeryth"/>
    <property type="match status" value="1"/>
</dbReference>
<dbReference type="SUPFAM" id="SSF47188">
    <property type="entry name" value="Hemerythrin-like"/>
    <property type="match status" value="1"/>
</dbReference>
<dbReference type="PROSITE" id="PS00550">
    <property type="entry name" value="HEMERYTHRINS"/>
    <property type="match status" value="1"/>
</dbReference>
<dbReference type="Proteomes" id="UP001524499">
    <property type="component" value="Unassembled WGS sequence"/>
</dbReference>
<comment type="caution">
    <text evidence="6">The sequence shown here is derived from an EMBL/GenBank/DDBJ whole genome shotgun (WGS) entry which is preliminary data.</text>
</comment>
<keyword evidence="2" id="KW-0813">Transport</keyword>
<dbReference type="CDD" id="cd12107">
    <property type="entry name" value="Hemerythrin"/>
    <property type="match status" value="1"/>
</dbReference>
<dbReference type="PANTHER" id="PTHR37164:SF1">
    <property type="entry name" value="BACTERIOHEMERYTHRIN"/>
    <property type="match status" value="1"/>
</dbReference>
<proteinExistence type="inferred from homology"/>
<dbReference type="InterPro" id="IPR016131">
    <property type="entry name" value="Haemerythrin_Fe_BS"/>
</dbReference>
<evidence type="ECO:0000256" key="4">
    <source>
        <dbReference type="ARBA" id="ARBA00023004"/>
    </source>
</evidence>
<keyword evidence="3" id="KW-0479">Metal-binding</keyword>
<dbReference type="InterPro" id="IPR035938">
    <property type="entry name" value="Hemerythrin-like_sf"/>
</dbReference>
<reference evidence="6 7" key="1">
    <citation type="submission" date="2022-07" db="EMBL/GenBank/DDBJ databases">
        <title>Methylomonas rivi sp. nov., Methylomonas rosea sp. nov., Methylomonas aureus sp. nov. and Methylomonas subterranea sp. nov., four novel methanotrophs isolated from a freshwater creek and the deep terrestrial subsurface.</title>
        <authorList>
            <person name="Abin C."/>
            <person name="Sankaranarayanan K."/>
            <person name="Garner C."/>
            <person name="Sindelar R."/>
            <person name="Kotary K."/>
            <person name="Garner R."/>
            <person name="Barclay S."/>
            <person name="Lawson P."/>
            <person name="Krumholz L."/>
        </authorList>
    </citation>
    <scope>NUCLEOTIDE SEQUENCE [LARGE SCALE GENOMIC DNA]</scope>
    <source>
        <strain evidence="6 7">SURF-2</strain>
    </source>
</reference>
<evidence type="ECO:0000256" key="3">
    <source>
        <dbReference type="ARBA" id="ARBA00022723"/>
    </source>
</evidence>
<evidence type="ECO:0000256" key="1">
    <source>
        <dbReference type="ARBA" id="ARBA00010587"/>
    </source>
</evidence>
<gene>
    <name evidence="6" type="ORF">NP590_11835</name>
</gene>
<dbReference type="Pfam" id="PF01814">
    <property type="entry name" value="Hemerythrin"/>
    <property type="match status" value="1"/>
</dbReference>
<keyword evidence="2" id="KW-0561">Oxygen transport</keyword>
<dbReference type="InterPro" id="IPR012827">
    <property type="entry name" value="Hemerythrin_metal-bd"/>
</dbReference>
<dbReference type="InterPro" id="IPR012312">
    <property type="entry name" value="Hemerythrin-like"/>
</dbReference>
<feature type="domain" description="Hemerythrin-like" evidence="5">
    <location>
        <begin position="13"/>
        <end position="122"/>
    </location>
</feature>
<dbReference type="PANTHER" id="PTHR37164">
    <property type="entry name" value="BACTERIOHEMERYTHRIN"/>
    <property type="match status" value="1"/>
</dbReference>
<dbReference type="Gene3D" id="1.20.120.50">
    <property type="entry name" value="Hemerythrin-like"/>
    <property type="match status" value="1"/>
</dbReference>
<keyword evidence="7" id="KW-1185">Reference proteome</keyword>
<evidence type="ECO:0000259" key="5">
    <source>
        <dbReference type="Pfam" id="PF01814"/>
    </source>
</evidence>
<dbReference type="InterPro" id="IPR050669">
    <property type="entry name" value="Hemerythrin"/>
</dbReference>
<dbReference type="EMBL" id="JANIBJ010000020">
    <property type="protein sequence ID" value="MCQ8104799.1"/>
    <property type="molecule type" value="Genomic_DNA"/>
</dbReference>
<organism evidence="6 7">
    <name type="scientific">Methylomonas subterranea</name>
    <dbReference type="NCBI Taxonomy" id="2952225"/>
    <lineage>
        <taxon>Bacteria</taxon>
        <taxon>Pseudomonadati</taxon>
        <taxon>Pseudomonadota</taxon>
        <taxon>Gammaproteobacteria</taxon>
        <taxon>Methylococcales</taxon>
        <taxon>Methylococcaceae</taxon>
        <taxon>Methylomonas</taxon>
    </lineage>
</organism>
<dbReference type="NCBIfam" id="TIGR02481">
    <property type="entry name" value="hemeryth_dom"/>
    <property type="match status" value="1"/>
</dbReference>
<accession>A0ABT1THJ2</accession>
<protein>
    <submittedName>
        <fullName evidence="6">Bacteriohemerythrin</fullName>
    </submittedName>
</protein>
<dbReference type="RefSeq" id="WP_256602601.1">
    <property type="nucleotide sequence ID" value="NZ_JANIBJ010000020.1"/>
</dbReference>
<name>A0ABT1THJ2_9GAMM</name>